<dbReference type="AlphaFoldDB" id="A0A9P4PT74"/>
<evidence type="ECO:0000313" key="3">
    <source>
        <dbReference type="Proteomes" id="UP000799764"/>
    </source>
</evidence>
<sequence>MAARVNELTTGPGQSGTHQAGSRWPAVAQGGHNIGRRVYGDWHPTMRSHTKPLQPLGAYPTHVWNNCK</sequence>
<feature type="compositionally biased region" description="Polar residues" evidence="1">
    <location>
        <begin position="7"/>
        <end position="20"/>
    </location>
</feature>
<keyword evidence="3" id="KW-1185">Reference proteome</keyword>
<protein>
    <submittedName>
        <fullName evidence="2">Uncharacterized protein</fullName>
    </submittedName>
</protein>
<comment type="caution">
    <text evidence="2">The sequence shown here is derived from an EMBL/GenBank/DDBJ whole genome shotgun (WGS) entry which is preliminary data.</text>
</comment>
<dbReference type="Proteomes" id="UP000799764">
    <property type="component" value="Unassembled WGS sequence"/>
</dbReference>
<accession>A0A9P4PT74</accession>
<organism evidence="2 3">
    <name type="scientific">Karstenula rhodostoma CBS 690.94</name>
    <dbReference type="NCBI Taxonomy" id="1392251"/>
    <lineage>
        <taxon>Eukaryota</taxon>
        <taxon>Fungi</taxon>
        <taxon>Dikarya</taxon>
        <taxon>Ascomycota</taxon>
        <taxon>Pezizomycotina</taxon>
        <taxon>Dothideomycetes</taxon>
        <taxon>Pleosporomycetidae</taxon>
        <taxon>Pleosporales</taxon>
        <taxon>Massarineae</taxon>
        <taxon>Didymosphaeriaceae</taxon>
        <taxon>Karstenula</taxon>
    </lineage>
</organism>
<proteinExistence type="predicted"/>
<feature type="region of interest" description="Disordered" evidence="1">
    <location>
        <begin position="43"/>
        <end position="68"/>
    </location>
</feature>
<evidence type="ECO:0000256" key="1">
    <source>
        <dbReference type="SAM" id="MobiDB-lite"/>
    </source>
</evidence>
<dbReference type="EMBL" id="MU001495">
    <property type="protein sequence ID" value="KAF2448376.1"/>
    <property type="molecule type" value="Genomic_DNA"/>
</dbReference>
<evidence type="ECO:0000313" key="2">
    <source>
        <dbReference type="EMBL" id="KAF2448376.1"/>
    </source>
</evidence>
<gene>
    <name evidence="2" type="ORF">P171DRAFT_481449</name>
</gene>
<feature type="region of interest" description="Disordered" evidence="1">
    <location>
        <begin position="1"/>
        <end position="28"/>
    </location>
</feature>
<reference evidence="2" key="1">
    <citation type="journal article" date="2020" name="Stud. Mycol.">
        <title>101 Dothideomycetes genomes: a test case for predicting lifestyles and emergence of pathogens.</title>
        <authorList>
            <person name="Haridas S."/>
            <person name="Albert R."/>
            <person name="Binder M."/>
            <person name="Bloem J."/>
            <person name="Labutti K."/>
            <person name="Salamov A."/>
            <person name="Andreopoulos B."/>
            <person name="Baker S."/>
            <person name="Barry K."/>
            <person name="Bills G."/>
            <person name="Bluhm B."/>
            <person name="Cannon C."/>
            <person name="Castanera R."/>
            <person name="Culley D."/>
            <person name="Daum C."/>
            <person name="Ezra D."/>
            <person name="Gonzalez J."/>
            <person name="Henrissat B."/>
            <person name="Kuo A."/>
            <person name="Liang C."/>
            <person name="Lipzen A."/>
            <person name="Lutzoni F."/>
            <person name="Magnuson J."/>
            <person name="Mondo S."/>
            <person name="Nolan M."/>
            <person name="Ohm R."/>
            <person name="Pangilinan J."/>
            <person name="Park H.-J."/>
            <person name="Ramirez L."/>
            <person name="Alfaro M."/>
            <person name="Sun H."/>
            <person name="Tritt A."/>
            <person name="Yoshinaga Y."/>
            <person name="Zwiers L.-H."/>
            <person name="Turgeon B."/>
            <person name="Goodwin S."/>
            <person name="Spatafora J."/>
            <person name="Crous P."/>
            <person name="Grigoriev I."/>
        </authorList>
    </citation>
    <scope>NUCLEOTIDE SEQUENCE</scope>
    <source>
        <strain evidence="2">CBS 690.94</strain>
    </source>
</reference>
<name>A0A9P4PT74_9PLEO</name>